<dbReference type="GO" id="GO:0009279">
    <property type="term" value="C:cell outer membrane"/>
    <property type="evidence" value="ECO:0007669"/>
    <property type="project" value="UniProtKB-SubCell"/>
</dbReference>
<keyword evidence="6 8" id="KW-0472">Membrane</keyword>
<feature type="domain" description="TonB-dependent receptor-like beta-barrel" evidence="11">
    <location>
        <begin position="473"/>
        <end position="966"/>
    </location>
</feature>
<keyword evidence="3 8" id="KW-1134">Transmembrane beta strand</keyword>
<dbReference type="AlphaFoldDB" id="A0A1M5U2J2"/>
<evidence type="ECO:0000313" key="14">
    <source>
        <dbReference type="Proteomes" id="UP000184212"/>
    </source>
</evidence>
<evidence type="ECO:0000256" key="1">
    <source>
        <dbReference type="ARBA" id="ARBA00004571"/>
    </source>
</evidence>
<comment type="subcellular location">
    <subcellularLocation>
        <location evidence="1 8">Cell outer membrane</location>
        <topology evidence="1 8">Multi-pass membrane protein</topology>
    </subcellularLocation>
</comment>
<dbReference type="InterPro" id="IPR023997">
    <property type="entry name" value="TonB-dep_OMP_SusC/RagA_CS"/>
</dbReference>
<keyword evidence="7 8" id="KW-0998">Cell outer membrane</keyword>
<keyword evidence="5 9" id="KW-0798">TonB box</keyword>
<gene>
    <name evidence="13" type="ORF">SAMN04488109_4415</name>
</gene>
<evidence type="ECO:0000259" key="12">
    <source>
        <dbReference type="Pfam" id="PF07715"/>
    </source>
</evidence>
<dbReference type="Pfam" id="PF00593">
    <property type="entry name" value="TonB_dep_Rec_b-barrel"/>
    <property type="match status" value="1"/>
</dbReference>
<dbReference type="InterPro" id="IPR012910">
    <property type="entry name" value="Plug_dom"/>
</dbReference>
<dbReference type="InterPro" id="IPR008969">
    <property type="entry name" value="CarboxyPept-like_regulatory"/>
</dbReference>
<feature type="signal peptide" evidence="10">
    <location>
        <begin position="1"/>
        <end position="25"/>
    </location>
</feature>
<keyword evidence="2 8" id="KW-0813">Transport</keyword>
<keyword evidence="14" id="KW-1185">Reference proteome</keyword>
<dbReference type="InterPro" id="IPR023996">
    <property type="entry name" value="TonB-dep_OMP_SusC/RagA"/>
</dbReference>
<dbReference type="Gene3D" id="2.40.170.20">
    <property type="entry name" value="TonB-dependent receptor, beta-barrel domain"/>
    <property type="match status" value="1"/>
</dbReference>
<evidence type="ECO:0000259" key="11">
    <source>
        <dbReference type="Pfam" id="PF00593"/>
    </source>
</evidence>
<evidence type="ECO:0000256" key="9">
    <source>
        <dbReference type="RuleBase" id="RU003357"/>
    </source>
</evidence>
<protein>
    <submittedName>
        <fullName evidence="13">Iron complex outermembrane recepter protein</fullName>
    </submittedName>
</protein>
<feature type="domain" description="TonB-dependent receptor plug" evidence="12">
    <location>
        <begin position="119"/>
        <end position="225"/>
    </location>
</feature>
<dbReference type="Gene3D" id="2.170.130.10">
    <property type="entry name" value="TonB-dependent receptor, plug domain"/>
    <property type="match status" value="1"/>
</dbReference>
<dbReference type="EMBL" id="FQWQ01000003">
    <property type="protein sequence ID" value="SHH57066.1"/>
    <property type="molecule type" value="Genomic_DNA"/>
</dbReference>
<proteinExistence type="inferred from homology"/>
<accession>A0A1M5U2J2</accession>
<evidence type="ECO:0000256" key="3">
    <source>
        <dbReference type="ARBA" id="ARBA00022452"/>
    </source>
</evidence>
<dbReference type="Proteomes" id="UP000184212">
    <property type="component" value="Unassembled WGS sequence"/>
</dbReference>
<organism evidence="13 14">
    <name type="scientific">Chryseolinea serpens</name>
    <dbReference type="NCBI Taxonomy" id="947013"/>
    <lineage>
        <taxon>Bacteria</taxon>
        <taxon>Pseudomonadati</taxon>
        <taxon>Bacteroidota</taxon>
        <taxon>Cytophagia</taxon>
        <taxon>Cytophagales</taxon>
        <taxon>Fulvivirgaceae</taxon>
        <taxon>Chryseolinea</taxon>
    </lineage>
</organism>
<dbReference type="Pfam" id="PF13715">
    <property type="entry name" value="CarbopepD_reg_2"/>
    <property type="match status" value="1"/>
</dbReference>
<dbReference type="STRING" id="947013.SAMN04488109_4415"/>
<evidence type="ECO:0000256" key="2">
    <source>
        <dbReference type="ARBA" id="ARBA00022448"/>
    </source>
</evidence>
<evidence type="ECO:0000256" key="10">
    <source>
        <dbReference type="SAM" id="SignalP"/>
    </source>
</evidence>
<dbReference type="InterPro" id="IPR039426">
    <property type="entry name" value="TonB-dep_rcpt-like"/>
</dbReference>
<dbReference type="OrthoDB" id="9768177at2"/>
<dbReference type="RefSeq" id="WP_073138279.1">
    <property type="nucleotide sequence ID" value="NZ_FQWQ01000003.1"/>
</dbReference>
<dbReference type="InterPro" id="IPR000531">
    <property type="entry name" value="Beta-barrel_TonB"/>
</dbReference>
<dbReference type="InterPro" id="IPR036942">
    <property type="entry name" value="Beta-barrel_TonB_sf"/>
</dbReference>
<dbReference type="InterPro" id="IPR037066">
    <property type="entry name" value="Plug_dom_sf"/>
</dbReference>
<keyword evidence="4 8" id="KW-0812">Transmembrane</keyword>
<evidence type="ECO:0000256" key="5">
    <source>
        <dbReference type="ARBA" id="ARBA00023077"/>
    </source>
</evidence>
<evidence type="ECO:0000256" key="7">
    <source>
        <dbReference type="ARBA" id="ARBA00023237"/>
    </source>
</evidence>
<dbReference type="NCBIfam" id="TIGR04057">
    <property type="entry name" value="SusC_RagA_signa"/>
    <property type="match status" value="1"/>
</dbReference>
<dbReference type="Pfam" id="PF07715">
    <property type="entry name" value="Plug"/>
    <property type="match status" value="1"/>
</dbReference>
<dbReference type="SUPFAM" id="SSF49464">
    <property type="entry name" value="Carboxypeptidase regulatory domain-like"/>
    <property type="match status" value="1"/>
</dbReference>
<dbReference type="PROSITE" id="PS52016">
    <property type="entry name" value="TONB_DEPENDENT_REC_3"/>
    <property type="match status" value="1"/>
</dbReference>
<evidence type="ECO:0000256" key="6">
    <source>
        <dbReference type="ARBA" id="ARBA00023136"/>
    </source>
</evidence>
<evidence type="ECO:0000256" key="4">
    <source>
        <dbReference type="ARBA" id="ARBA00022692"/>
    </source>
</evidence>
<evidence type="ECO:0000313" key="13">
    <source>
        <dbReference type="EMBL" id="SHH57066.1"/>
    </source>
</evidence>
<dbReference type="NCBIfam" id="TIGR04056">
    <property type="entry name" value="OMP_RagA_SusC"/>
    <property type="match status" value="1"/>
</dbReference>
<reference evidence="13 14" key="1">
    <citation type="submission" date="2016-11" db="EMBL/GenBank/DDBJ databases">
        <authorList>
            <person name="Jaros S."/>
            <person name="Januszkiewicz K."/>
            <person name="Wedrychowicz H."/>
        </authorList>
    </citation>
    <scope>NUCLEOTIDE SEQUENCE [LARGE SCALE GENOMIC DNA]</scope>
    <source>
        <strain evidence="13 14">DSM 24574</strain>
    </source>
</reference>
<sequence length="1017" mass="110961">MLKFYHIFKSMLCLLILLSPGWTLAQERTITGKVTSADDNMQLPGANILVKGSSSGTVTDAEGHFSLAVGENTTLVISFVGYVSQEVAVGNQTSINVSLVPDATSLAEVIVVGYGTVQKKDLTGSVTNLSQKDFNAGINPNPLQAIQGKVAGLNITQPSGDPNQAPTVRLRGYTSLAGGSDPLYVVDGVIGVPINSISPSDIDKIDVLKDASASAIYGSRAANGVIMITTKRGKDGKPTISFNNYIGMENISKRLDLMNADEYRAEVTRIKGAASLSDGLKFPTDANGNGYNTDWMKQITRTGYTNNHELAVAGGTSQLSYRGSLNYMKREGIVKNTDFERITGRINVDQKALNDKLQIQYNLNVTRINSNLTYSDVINRAILFLPTLPVQNADGSYYEVPGSFDLYNPVAMQKNYKNPNYSTLLVGAINAKYEVVKGLTLGVNGALQSEQARNAEAYNVNTKAFLGMLGQVSQNYAQANNKLMELTAQYKMNFGASNNLTVLGGYSYQGFVNDGFGASNNIGDASLADIDHYNLYGYNNMGMYPGTLIRPQNNYVSSYKNTSAIIAFFGRATLNLSDKYNITATVRRDGSTKFGANNKWGTFPSLAAGWTLSNEGFLSGGTTLNYLKLRVGWGQTGNAEGIGPYRSLLLYGNPGNATDTQAPVYYDPISKQFLPGVDITQNANPNLKWEVLSQTNIGLDFELFDGKVTGTLEVYDKRTKDMLYNYTVPLDGKNYFVNTQLANVGEMSNKGIELSMGGDVISGDNFRWNTRVVGSVFKNVVEKLSSDNYKSGQIVYNAFNGRGLGLITASQLREGHPMGEFYIPHFRGYDENGLIQYETEDGGVTTDYASAKKFEKGSGIPKATASWINSFTYKHFDFSFQLRGVFGNKIINNMRSNLTLSGSILENNMLRDINQYPANYSIPGLSDQWLESGSFVRLDNWQFGYNIPVGGSTIKNARVYVAGNNLFVITAYKGIDPELEVKGDLGGNYITPNSIGMDYSNVYPKTRSFQLGVNLTF</sequence>
<comment type="similarity">
    <text evidence="8 9">Belongs to the TonB-dependent receptor family.</text>
</comment>
<name>A0A1M5U2J2_9BACT</name>
<dbReference type="Gene3D" id="2.60.40.1120">
    <property type="entry name" value="Carboxypeptidase-like, regulatory domain"/>
    <property type="match status" value="1"/>
</dbReference>
<evidence type="ECO:0000256" key="8">
    <source>
        <dbReference type="PROSITE-ProRule" id="PRU01360"/>
    </source>
</evidence>
<keyword evidence="10" id="KW-0732">Signal</keyword>
<feature type="chain" id="PRO_5011957410" evidence="10">
    <location>
        <begin position="26"/>
        <end position="1017"/>
    </location>
</feature>
<dbReference type="SUPFAM" id="SSF56935">
    <property type="entry name" value="Porins"/>
    <property type="match status" value="1"/>
</dbReference>